<comment type="caution">
    <text evidence="2">The sequence shown here is derived from an EMBL/GenBank/DDBJ whole genome shotgun (WGS) entry which is preliminary data.</text>
</comment>
<dbReference type="PANTHER" id="PTHR37305:SF1">
    <property type="entry name" value="MEMBRANE PROTEIN"/>
    <property type="match status" value="1"/>
</dbReference>
<protein>
    <recommendedName>
        <fullName evidence="4">ABC transporter permease</fullName>
    </recommendedName>
</protein>
<dbReference type="GO" id="GO:0140359">
    <property type="term" value="F:ABC-type transporter activity"/>
    <property type="evidence" value="ECO:0007669"/>
    <property type="project" value="InterPro"/>
</dbReference>
<organism evidence="2 3">
    <name type="scientific">Tengunoibacter tsumagoiensis</name>
    <dbReference type="NCBI Taxonomy" id="2014871"/>
    <lineage>
        <taxon>Bacteria</taxon>
        <taxon>Bacillati</taxon>
        <taxon>Chloroflexota</taxon>
        <taxon>Ktedonobacteria</taxon>
        <taxon>Ktedonobacterales</taxon>
        <taxon>Dictyobacteraceae</taxon>
        <taxon>Tengunoibacter</taxon>
    </lineage>
</organism>
<evidence type="ECO:0000313" key="3">
    <source>
        <dbReference type="Proteomes" id="UP000287352"/>
    </source>
</evidence>
<evidence type="ECO:0000313" key="2">
    <source>
        <dbReference type="EMBL" id="GCE11317.1"/>
    </source>
</evidence>
<keyword evidence="1" id="KW-1133">Transmembrane helix</keyword>
<evidence type="ECO:0000256" key="1">
    <source>
        <dbReference type="SAM" id="Phobius"/>
    </source>
</evidence>
<keyword evidence="3" id="KW-1185">Reference proteome</keyword>
<keyword evidence="1" id="KW-0812">Transmembrane</keyword>
<dbReference type="EMBL" id="BIFR01000001">
    <property type="protein sequence ID" value="GCE11317.1"/>
    <property type="molecule type" value="Genomic_DNA"/>
</dbReference>
<dbReference type="OrthoDB" id="157738at2"/>
<feature type="transmembrane region" description="Helical" evidence="1">
    <location>
        <begin position="126"/>
        <end position="148"/>
    </location>
</feature>
<proteinExistence type="predicted"/>
<feature type="transmembrane region" description="Helical" evidence="1">
    <location>
        <begin position="218"/>
        <end position="243"/>
    </location>
</feature>
<accession>A0A401ZWS9</accession>
<feature type="transmembrane region" description="Helical" evidence="1">
    <location>
        <begin position="50"/>
        <end position="72"/>
    </location>
</feature>
<feature type="transmembrane region" description="Helical" evidence="1">
    <location>
        <begin position="255"/>
        <end position="277"/>
    </location>
</feature>
<dbReference type="Proteomes" id="UP000287352">
    <property type="component" value="Unassembled WGS sequence"/>
</dbReference>
<feature type="transmembrane region" description="Helical" evidence="1">
    <location>
        <begin position="318"/>
        <end position="338"/>
    </location>
</feature>
<dbReference type="AlphaFoldDB" id="A0A401ZWS9"/>
<reference evidence="3" key="1">
    <citation type="submission" date="2018-12" db="EMBL/GenBank/DDBJ databases">
        <title>Tengunoibacter tsumagoiensis gen. nov., sp. nov., Dictyobacter kobayashii sp. nov., D. alpinus sp. nov., and D. joshuensis sp. nov. and description of Dictyobacteraceae fam. nov. within the order Ktedonobacterales isolated from Tengu-no-mugimeshi.</title>
        <authorList>
            <person name="Wang C.M."/>
            <person name="Zheng Y."/>
            <person name="Sakai Y."/>
            <person name="Toyoda A."/>
            <person name="Minakuchi Y."/>
            <person name="Abe K."/>
            <person name="Yokota A."/>
            <person name="Yabe S."/>
        </authorList>
    </citation>
    <scope>NUCLEOTIDE SEQUENCE [LARGE SCALE GENOMIC DNA]</scope>
    <source>
        <strain evidence="3">Uno3</strain>
    </source>
</reference>
<dbReference type="PANTHER" id="PTHR37305">
    <property type="entry name" value="INTEGRAL MEMBRANE PROTEIN-RELATED"/>
    <property type="match status" value="1"/>
</dbReference>
<gene>
    <name evidence="2" type="ORF">KTT_11760</name>
</gene>
<feature type="transmembrane region" description="Helical" evidence="1">
    <location>
        <begin position="169"/>
        <end position="198"/>
    </location>
</feature>
<dbReference type="RefSeq" id="WP_126579042.1">
    <property type="nucleotide sequence ID" value="NZ_BIFR01000001.1"/>
</dbReference>
<evidence type="ECO:0008006" key="4">
    <source>
        <dbReference type="Google" id="ProtNLM"/>
    </source>
</evidence>
<name>A0A401ZWS9_9CHLR</name>
<keyword evidence="1" id="KW-0472">Membrane</keyword>
<sequence length="346" mass="37012">MSSQSQFEPMIATPVRSKNVIMGSQNYLNVLFRSIGGELYKLRRRLMPKIVLLVASLVVIAAFALISTTAIYQASRSPESFGGFTCNNSEECSQAAVSHDQGVQLKHQAVEAAASPLHLPGSLNQAVGIVNFIGVIVLVILTATIVGGEYSVGTIRIMLSRGPTRTQFFLAKLGTVLIAIFGTLLFLVVVGIITGALFNLIPGGTIDFSFLTGTWLLHAFLLLLIATLGIFTYCSIAFCLSTLGKATAAGLAGGLIWWFLESIIAPILTFIGSSIGGGFGDFLKAVPDYFIGPNISALLINQNVYLENDVKASPISDLHALLVILAYLIVLLGGSWWVQQNRDVTN</sequence>
<dbReference type="GO" id="GO:0005886">
    <property type="term" value="C:plasma membrane"/>
    <property type="evidence" value="ECO:0007669"/>
    <property type="project" value="UniProtKB-SubCell"/>
</dbReference>
<dbReference type="Pfam" id="PF12679">
    <property type="entry name" value="ABC2_membrane_2"/>
    <property type="match status" value="1"/>
</dbReference>